<accession>Q848F9</accession>
<dbReference type="RefSeq" id="WP_011116805.1">
    <property type="nucleotide sequence ID" value="NC_004933.1"/>
</dbReference>
<reference evidence="1" key="3">
    <citation type="journal article" date="2003" name="Mol. Microbiol.">
        <title>Linear plasmid SLP2 of Streptomyces lividans is a composite replicon.</title>
        <authorList>
            <person name="Huang C."/>
            <person name="Chen C."/>
            <person name="Tsai H."/>
            <person name="Chen C."/>
            <person name="Lin Y."/>
            <person name="Chen C.W."/>
        </authorList>
    </citation>
    <scope>NUCLEOTIDE SEQUENCE</scope>
    <source>
        <strain evidence="1">1326</strain>
        <plasmid evidence="1">SLP2</plasmid>
    </source>
</reference>
<sequence length="106" mass="11246">MDRITCAHAHPYAARPDGLFACACGEQLAAADVEPDTGQVWTVDTSGALVVVTDPNSALESLQDAVQDLREATEYPNRAAVRHQAAQALREALEALREAAAYGITP</sequence>
<protein>
    <submittedName>
        <fullName evidence="1">Uncharacterized protein</fullName>
    </submittedName>
</protein>
<name>Q848F9_STRLI</name>
<keyword evidence="1" id="KW-0614">Plasmid</keyword>
<evidence type="ECO:0000313" key="1">
    <source>
        <dbReference type="EMBL" id="AAO61155.1"/>
    </source>
</evidence>
<proteinExistence type="predicted"/>
<reference evidence="1" key="1">
    <citation type="journal article" date="1993" name="Mol. Microbiol.">
        <title>The conjugative plasmid SLP2 of Streptomyces lividans is a 50 kb linear molecule.</title>
        <authorList>
            <person name="Chen C.W."/>
            <person name="Yu T.W."/>
            <person name="Lin Y.S."/>
            <person name="Kieser H.M."/>
            <person name="Hopwood D.A."/>
        </authorList>
    </citation>
    <scope>NUCLEOTIDE SEQUENCE</scope>
    <source>
        <strain evidence="1">1326</strain>
        <plasmid evidence="1">SLP2</plasmid>
    </source>
</reference>
<gene>
    <name evidence="1" type="primary">SLP2.02c</name>
</gene>
<dbReference type="AlphaFoldDB" id="Q848F9"/>
<organism evidence="1">
    <name type="scientific">Streptomyces lividans 1326</name>
    <dbReference type="NCBI Taxonomy" id="1200984"/>
    <lineage>
        <taxon>Bacteria</taxon>
        <taxon>Bacillati</taxon>
        <taxon>Actinomycetota</taxon>
        <taxon>Actinomycetes</taxon>
        <taxon>Kitasatosporales</taxon>
        <taxon>Streptomycetaceae</taxon>
        <taxon>Streptomyces</taxon>
    </lineage>
</organism>
<dbReference type="EMBL" id="AY225511">
    <property type="protein sequence ID" value="AAO61155.1"/>
    <property type="molecule type" value="Genomic_DNA"/>
</dbReference>
<geneLocation type="plasmid" evidence="1">
    <name>SLP2</name>
</geneLocation>
<reference evidence="1" key="2">
    <citation type="journal article" date="2002" name="Mol. Microbiol.">
        <title>The terminal proteins of linear Streptomyces chromosomes and plasmids: a novel class of replication priming proteins.</title>
        <authorList>
            <person name="Yang C.C."/>
            <person name="Huang C.H."/>
            <person name="Li C.Y."/>
            <person name="Tsay Y.G."/>
            <person name="Lee S.C."/>
            <person name="Chen C.W."/>
        </authorList>
    </citation>
    <scope>NUCLEOTIDE SEQUENCE</scope>
    <source>
        <strain evidence="1">1326</strain>
        <plasmid evidence="1">SLP2</plasmid>
    </source>
</reference>